<dbReference type="GO" id="GO:0035556">
    <property type="term" value="P:intracellular signal transduction"/>
    <property type="evidence" value="ECO:0007669"/>
    <property type="project" value="InterPro"/>
</dbReference>
<evidence type="ECO:0000256" key="1">
    <source>
        <dbReference type="ARBA" id="ARBA00022604"/>
    </source>
</evidence>
<evidence type="ECO:0000256" key="3">
    <source>
        <dbReference type="ARBA" id="ARBA00022786"/>
    </source>
</evidence>
<accession>V3Z336</accession>
<dbReference type="InterPro" id="IPR001496">
    <property type="entry name" value="SOCS_box"/>
</dbReference>
<dbReference type="KEGG" id="lgi:LOTGIDRAFT_78096"/>
<evidence type="ECO:0000259" key="6">
    <source>
        <dbReference type="PROSITE" id="PS50001"/>
    </source>
</evidence>
<dbReference type="SUPFAM" id="SSF158235">
    <property type="entry name" value="SOCS box-like"/>
    <property type="match status" value="1"/>
</dbReference>
<reference evidence="8 9" key="1">
    <citation type="journal article" date="2013" name="Nature">
        <title>Insights into bilaterian evolution from three spiralian genomes.</title>
        <authorList>
            <person name="Simakov O."/>
            <person name="Marletaz F."/>
            <person name="Cho S.J."/>
            <person name="Edsinger-Gonzales E."/>
            <person name="Havlak P."/>
            <person name="Hellsten U."/>
            <person name="Kuo D.H."/>
            <person name="Larsson T."/>
            <person name="Lv J."/>
            <person name="Arendt D."/>
            <person name="Savage R."/>
            <person name="Osoegawa K."/>
            <person name="de Jong P."/>
            <person name="Grimwood J."/>
            <person name="Chapman J.A."/>
            <person name="Shapiro H."/>
            <person name="Aerts A."/>
            <person name="Otillar R.P."/>
            <person name="Terry A.Y."/>
            <person name="Boore J.L."/>
            <person name="Grigoriev I.V."/>
            <person name="Lindberg D.R."/>
            <person name="Seaver E.C."/>
            <person name="Weisblat D.A."/>
            <person name="Putnam N.H."/>
            <person name="Rokhsar D.S."/>
        </authorList>
    </citation>
    <scope>NUCLEOTIDE SEQUENCE [LARGE SCALE GENOMIC DNA]</scope>
</reference>
<proteinExistence type="predicted"/>
<organism evidence="8 9">
    <name type="scientific">Lottia gigantea</name>
    <name type="common">Giant owl limpet</name>
    <dbReference type="NCBI Taxonomy" id="225164"/>
    <lineage>
        <taxon>Eukaryota</taxon>
        <taxon>Metazoa</taxon>
        <taxon>Spiralia</taxon>
        <taxon>Lophotrochozoa</taxon>
        <taxon>Mollusca</taxon>
        <taxon>Gastropoda</taxon>
        <taxon>Patellogastropoda</taxon>
        <taxon>Lottioidea</taxon>
        <taxon>Lottiidae</taxon>
        <taxon>Lottia</taxon>
    </lineage>
</organism>
<dbReference type="Pfam" id="PF00017">
    <property type="entry name" value="SH2"/>
    <property type="match status" value="1"/>
</dbReference>
<evidence type="ECO:0000313" key="9">
    <source>
        <dbReference type="Proteomes" id="UP000030746"/>
    </source>
</evidence>
<keyword evidence="4 5" id="KW-0727">SH2 domain</keyword>
<dbReference type="OrthoDB" id="10063348at2759"/>
<dbReference type="OMA" id="RDSENCA"/>
<dbReference type="PANTHER" id="PTHR10155:SF16">
    <property type="entry name" value="SUPPRESSOR OF CYTOKINE SIGNALING 2"/>
    <property type="match status" value="1"/>
</dbReference>
<evidence type="ECO:0000256" key="5">
    <source>
        <dbReference type="PROSITE-ProRule" id="PRU00191"/>
    </source>
</evidence>
<dbReference type="GeneID" id="20252321"/>
<protein>
    <submittedName>
        <fullName evidence="8">Uncharacterized protein</fullName>
    </submittedName>
</protein>
<feature type="non-terminal residue" evidence="8">
    <location>
        <position position="162"/>
    </location>
</feature>
<evidence type="ECO:0000259" key="7">
    <source>
        <dbReference type="PROSITE" id="PS50225"/>
    </source>
</evidence>
<dbReference type="EMBL" id="KB203357">
    <property type="protein sequence ID" value="ESO85023.1"/>
    <property type="molecule type" value="Genomic_DNA"/>
</dbReference>
<name>V3Z336_LOTGI</name>
<dbReference type="PROSITE" id="PS50001">
    <property type="entry name" value="SH2"/>
    <property type="match status" value="1"/>
</dbReference>
<dbReference type="InterPro" id="IPR036036">
    <property type="entry name" value="SOCS_box-like_dom_sf"/>
</dbReference>
<sequence>WYYSNCDSRRAKQILSRSPTGSFILRNSSDPKFLYSLSIRTDRGPTSVRIKYSRELFQMDCDEKLLKILPRFENVIALVNFHLTWSQSDSDTSCRLIGSTKDKYIPIKLTKPVVNSPGSLKHLSRLTVNRSIKDIHIPASSTDCLPIPECLKNYIREYIYKV</sequence>
<dbReference type="STRING" id="225164.V3Z336"/>
<dbReference type="Gene3D" id="1.10.750.20">
    <property type="entry name" value="SOCS box"/>
    <property type="match status" value="1"/>
</dbReference>
<dbReference type="Gene3D" id="3.30.505.10">
    <property type="entry name" value="SH2 domain"/>
    <property type="match status" value="1"/>
</dbReference>
<evidence type="ECO:0000256" key="4">
    <source>
        <dbReference type="ARBA" id="ARBA00022999"/>
    </source>
</evidence>
<dbReference type="InterPro" id="IPR036860">
    <property type="entry name" value="SH2_dom_sf"/>
</dbReference>
<keyword evidence="2" id="KW-0734">Signal transduction inhibitor</keyword>
<evidence type="ECO:0000313" key="8">
    <source>
        <dbReference type="EMBL" id="ESO85023.1"/>
    </source>
</evidence>
<dbReference type="GO" id="GO:0009968">
    <property type="term" value="P:negative regulation of signal transduction"/>
    <property type="evidence" value="ECO:0007669"/>
    <property type="project" value="UniProtKB-KW"/>
</dbReference>
<dbReference type="CTD" id="20252321"/>
<keyword evidence="9" id="KW-1185">Reference proteome</keyword>
<feature type="domain" description="SH2" evidence="6">
    <location>
        <begin position="1"/>
        <end position="113"/>
    </location>
</feature>
<feature type="domain" description="SOCS box" evidence="7">
    <location>
        <begin position="108"/>
        <end position="161"/>
    </location>
</feature>
<dbReference type="SUPFAM" id="SSF55550">
    <property type="entry name" value="SH2 domain"/>
    <property type="match status" value="1"/>
</dbReference>
<gene>
    <name evidence="8" type="ORF">LOTGIDRAFT_78096</name>
</gene>
<keyword evidence="1" id="KW-0341">Growth regulation</keyword>
<dbReference type="GO" id="GO:0005942">
    <property type="term" value="C:phosphatidylinositol 3-kinase complex"/>
    <property type="evidence" value="ECO:0007669"/>
    <property type="project" value="TreeGrafter"/>
</dbReference>
<dbReference type="SMART" id="SM00252">
    <property type="entry name" value="SH2"/>
    <property type="match status" value="1"/>
</dbReference>
<dbReference type="AlphaFoldDB" id="V3Z336"/>
<dbReference type="GO" id="GO:0046854">
    <property type="term" value="P:phosphatidylinositol phosphate biosynthetic process"/>
    <property type="evidence" value="ECO:0007669"/>
    <property type="project" value="TreeGrafter"/>
</dbReference>
<dbReference type="SMART" id="SM00969">
    <property type="entry name" value="SOCS_box"/>
    <property type="match status" value="1"/>
</dbReference>
<dbReference type="GO" id="GO:0046935">
    <property type="term" value="F:1-phosphatidylinositol-3-kinase regulator activity"/>
    <property type="evidence" value="ECO:0007669"/>
    <property type="project" value="TreeGrafter"/>
</dbReference>
<dbReference type="PANTHER" id="PTHR10155">
    <property type="entry name" value="PHOSPHATIDYLINOSITOL 3-KINASE REGULATORY SUBUNIT"/>
    <property type="match status" value="1"/>
</dbReference>
<evidence type="ECO:0000256" key="2">
    <source>
        <dbReference type="ARBA" id="ARBA00022700"/>
    </source>
</evidence>
<dbReference type="Proteomes" id="UP000030746">
    <property type="component" value="Unassembled WGS sequence"/>
</dbReference>
<dbReference type="PROSITE" id="PS50225">
    <property type="entry name" value="SOCS"/>
    <property type="match status" value="1"/>
</dbReference>
<dbReference type="InterPro" id="IPR000980">
    <property type="entry name" value="SH2"/>
</dbReference>
<dbReference type="Pfam" id="PF07525">
    <property type="entry name" value="SOCS_box"/>
    <property type="match status" value="1"/>
</dbReference>
<feature type="non-terminal residue" evidence="8">
    <location>
        <position position="1"/>
    </location>
</feature>
<keyword evidence="3" id="KW-0833">Ubl conjugation pathway</keyword>
<dbReference type="RefSeq" id="XP_009064290.1">
    <property type="nucleotide sequence ID" value="XM_009066042.1"/>
</dbReference>
<dbReference type="HOGENOM" id="CLU_079452_4_3_1"/>